<name>A0ABW4MXX5_9CAUL</name>
<dbReference type="InterPro" id="IPR002347">
    <property type="entry name" value="SDR_fam"/>
</dbReference>
<organism evidence="2 3">
    <name type="scientific">Phenylobacterium terrae</name>
    <dbReference type="NCBI Taxonomy" id="2665495"/>
    <lineage>
        <taxon>Bacteria</taxon>
        <taxon>Pseudomonadati</taxon>
        <taxon>Pseudomonadota</taxon>
        <taxon>Alphaproteobacteria</taxon>
        <taxon>Caulobacterales</taxon>
        <taxon>Caulobacteraceae</taxon>
        <taxon>Phenylobacterium</taxon>
    </lineage>
</organism>
<protein>
    <submittedName>
        <fullName evidence="2">SDR family NAD(P)-dependent oxidoreductase</fullName>
        <ecNumber evidence="2">1.1.1.-</ecNumber>
    </submittedName>
</protein>
<comment type="similarity">
    <text evidence="1">Belongs to the short-chain dehydrogenases/reductases (SDR) family.</text>
</comment>
<dbReference type="PROSITE" id="PS00061">
    <property type="entry name" value="ADH_SHORT"/>
    <property type="match status" value="1"/>
</dbReference>
<dbReference type="PRINTS" id="PR00080">
    <property type="entry name" value="SDRFAMILY"/>
</dbReference>
<dbReference type="Pfam" id="PF13561">
    <property type="entry name" value="adh_short_C2"/>
    <property type="match status" value="1"/>
</dbReference>
<evidence type="ECO:0000313" key="2">
    <source>
        <dbReference type="EMBL" id="MFD1782626.1"/>
    </source>
</evidence>
<dbReference type="InterPro" id="IPR020904">
    <property type="entry name" value="Sc_DH/Rdtase_CS"/>
</dbReference>
<dbReference type="SUPFAM" id="SSF51735">
    <property type="entry name" value="NAD(P)-binding Rossmann-fold domains"/>
    <property type="match status" value="1"/>
</dbReference>
<dbReference type="EC" id="1.1.1.-" evidence="2"/>
<dbReference type="InterPro" id="IPR036291">
    <property type="entry name" value="NAD(P)-bd_dom_sf"/>
</dbReference>
<dbReference type="Gene3D" id="3.40.50.720">
    <property type="entry name" value="NAD(P)-binding Rossmann-like Domain"/>
    <property type="match status" value="1"/>
</dbReference>
<keyword evidence="2" id="KW-0560">Oxidoreductase</keyword>
<evidence type="ECO:0000256" key="1">
    <source>
        <dbReference type="ARBA" id="ARBA00006484"/>
    </source>
</evidence>
<dbReference type="PANTHER" id="PTHR42879">
    <property type="entry name" value="3-OXOACYL-(ACYL-CARRIER-PROTEIN) REDUCTASE"/>
    <property type="match status" value="1"/>
</dbReference>
<dbReference type="PANTHER" id="PTHR42879:SF2">
    <property type="entry name" value="3-OXOACYL-[ACYL-CARRIER-PROTEIN] REDUCTASE FABG"/>
    <property type="match status" value="1"/>
</dbReference>
<sequence length="254" mass="25690">MIEFPLSGLSALVTGAASGMGRATAELLARQGAKVAVTDRNEAGAAQVAEALAAEGFSVAAWALDVSDAAQIASVVVAAAERFGGLDILVNNAGVSGFSPLGAEGYDAVWERSLAVLLTAHQRTVRAALPYLKRSAGPRIVNVASTEALGATAFDSPYAAAKAGVAGLTRAMAVELGRDGICVNCVCPGPILTGMTAAIPDEDKATFARRRTALGRYGRPEEVAHVIVSLCAPAASYITGAVIPVDGGLTARNA</sequence>
<dbReference type="Proteomes" id="UP001597237">
    <property type="component" value="Unassembled WGS sequence"/>
</dbReference>
<accession>A0ABW4MXX5</accession>
<gene>
    <name evidence="2" type="ORF">ACFSC0_04405</name>
</gene>
<comment type="caution">
    <text evidence="2">The sequence shown here is derived from an EMBL/GenBank/DDBJ whole genome shotgun (WGS) entry which is preliminary data.</text>
</comment>
<dbReference type="GO" id="GO:0016491">
    <property type="term" value="F:oxidoreductase activity"/>
    <property type="evidence" value="ECO:0007669"/>
    <property type="project" value="UniProtKB-KW"/>
</dbReference>
<dbReference type="EMBL" id="JBHUEY010000001">
    <property type="protein sequence ID" value="MFD1782626.1"/>
    <property type="molecule type" value="Genomic_DNA"/>
</dbReference>
<dbReference type="PRINTS" id="PR00081">
    <property type="entry name" value="GDHRDH"/>
</dbReference>
<dbReference type="RefSeq" id="WP_377282300.1">
    <property type="nucleotide sequence ID" value="NZ_JBHRSI010000006.1"/>
</dbReference>
<dbReference type="CDD" id="cd05233">
    <property type="entry name" value="SDR_c"/>
    <property type="match status" value="1"/>
</dbReference>
<keyword evidence="3" id="KW-1185">Reference proteome</keyword>
<reference evidence="3" key="1">
    <citation type="journal article" date="2019" name="Int. J. Syst. Evol. Microbiol.">
        <title>The Global Catalogue of Microorganisms (GCM) 10K type strain sequencing project: providing services to taxonomists for standard genome sequencing and annotation.</title>
        <authorList>
            <consortium name="The Broad Institute Genomics Platform"/>
            <consortium name="The Broad Institute Genome Sequencing Center for Infectious Disease"/>
            <person name="Wu L."/>
            <person name="Ma J."/>
        </authorList>
    </citation>
    <scope>NUCLEOTIDE SEQUENCE [LARGE SCALE GENOMIC DNA]</scope>
    <source>
        <strain evidence="3">DFY28</strain>
    </source>
</reference>
<proteinExistence type="inferred from homology"/>
<evidence type="ECO:0000313" key="3">
    <source>
        <dbReference type="Proteomes" id="UP001597237"/>
    </source>
</evidence>
<dbReference type="InterPro" id="IPR050259">
    <property type="entry name" value="SDR"/>
</dbReference>